<keyword evidence="1" id="KW-0472">Membrane</keyword>
<proteinExistence type="predicted"/>
<sequence>MRLRYMIHKEFGDGEVMDRCGGKFGTWKSRVQCTVLICLMALSLVASGITVYKTVTPAAVPEMCSHLVQ</sequence>
<name>C5M1L1_PERM5</name>
<dbReference type="OrthoDB" id="655540at2759"/>
<keyword evidence="3" id="KW-1185">Reference proteome</keyword>
<dbReference type="EMBL" id="GG687536">
    <property type="protein sequence ID" value="EEQ97131.1"/>
    <property type="molecule type" value="Genomic_DNA"/>
</dbReference>
<evidence type="ECO:0000256" key="1">
    <source>
        <dbReference type="SAM" id="Phobius"/>
    </source>
</evidence>
<dbReference type="InParanoid" id="C5M1L1"/>
<accession>C5M1L1</accession>
<dbReference type="Proteomes" id="UP000007800">
    <property type="component" value="Unassembled WGS sequence"/>
</dbReference>
<feature type="transmembrane region" description="Helical" evidence="1">
    <location>
        <begin position="33"/>
        <end position="52"/>
    </location>
</feature>
<keyword evidence="1" id="KW-1133">Transmembrane helix</keyword>
<dbReference type="RefSeq" id="XP_002764414.1">
    <property type="nucleotide sequence ID" value="XM_002764368.1"/>
</dbReference>
<evidence type="ECO:0000313" key="2">
    <source>
        <dbReference type="EMBL" id="EEQ97131.1"/>
    </source>
</evidence>
<gene>
    <name evidence="2" type="ORF">Pmar_PMAR004774</name>
</gene>
<dbReference type="AlphaFoldDB" id="C5M1L1"/>
<protein>
    <submittedName>
        <fullName evidence="2">Uncharacterized protein</fullName>
    </submittedName>
</protein>
<keyword evidence="1" id="KW-0812">Transmembrane</keyword>
<dbReference type="GeneID" id="9053465"/>
<organism evidence="3">
    <name type="scientific">Perkinsus marinus (strain ATCC 50983 / TXsc)</name>
    <dbReference type="NCBI Taxonomy" id="423536"/>
    <lineage>
        <taxon>Eukaryota</taxon>
        <taxon>Sar</taxon>
        <taxon>Alveolata</taxon>
        <taxon>Perkinsozoa</taxon>
        <taxon>Perkinsea</taxon>
        <taxon>Perkinsida</taxon>
        <taxon>Perkinsidae</taxon>
        <taxon>Perkinsus</taxon>
    </lineage>
</organism>
<reference evidence="2 3" key="1">
    <citation type="submission" date="2008-07" db="EMBL/GenBank/DDBJ databases">
        <authorList>
            <person name="El-Sayed N."/>
            <person name="Caler E."/>
            <person name="Inman J."/>
            <person name="Amedeo P."/>
            <person name="Hass B."/>
            <person name="Wortman J."/>
        </authorList>
    </citation>
    <scope>NUCLEOTIDE SEQUENCE [LARGE SCALE GENOMIC DNA]</scope>
    <source>
        <strain evidence="3">ATCC 50983 / TXsc</strain>
    </source>
</reference>
<evidence type="ECO:0000313" key="3">
    <source>
        <dbReference type="Proteomes" id="UP000007800"/>
    </source>
</evidence>